<keyword evidence="3" id="KW-1185">Reference proteome</keyword>
<reference evidence="2" key="2">
    <citation type="submission" date="2020-11" db="EMBL/GenBank/DDBJ databases">
        <authorList>
            <person name="McCartney M.A."/>
            <person name="Auch B."/>
            <person name="Kono T."/>
            <person name="Mallez S."/>
            <person name="Becker A."/>
            <person name="Gohl D.M."/>
            <person name="Silverstein K.A.T."/>
            <person name="Koren S."/>
            <person name="Bechman K.B."/>
            <person name="Herman A."/>
            <person name="Abrahante J.E."/>
            <person name="Garbe J."/>
        </authorList>
    </citation>
    <scope>NUCLEOTIDE SEQUENCE</scope>
    <source>
        <strain evidence="2">Duluth1</strain>
        <tissue evidence="2">Whole animal</tissue>
    </source>
</reference>
<gene>
    <name evidence="2" type="ORF">DPMN_070026</name>
</gene>
<organism evidence="2 3">
    <name type="scientific">Dreissena polymorpha</name>
    <name type="common">Zebra mussel</name>
    <name type="synonym">Mytilus polymorpha</name>
    <dbReference type="NCBI Taxonomy" id="45954"/>
    <lineage>
        <taxon>Eukaryota</taxon>
        <taxon>Metazoa</taxon>
        <taxon>Spiralia</taxon>
        <taxon>Lophotrochozoa</taxon>
        <taxon>Mollusca</taxon>
        <taxon>Bivalvia</taxon>
        <taxon>Autobranchia</taxon>
        <taxon>Heteroconchia</taxon>
        <taxon>Euheterodonta</taxon>
        <taxon>Imparidentia</taxon>
        <taxon>Neoheterodontei</taxon>
        <taxon>Myida</taxon>
        <taxon>Dreissenoidea</taxon>
        <taxon>Dreissenidae</taxon>
        <taxon>Dreissena</taxon>
    </lineage>
</organism>
<accession>A0A9D3Z287</accession>
<feature type="compositionally biased region" description="Polar residues" evidence="1">
    <location>
        <begin position="50"/>
        <end position="67"/>
    </location>
</feature>
<dbReference type="EMBL" id="JAIWYP010000014">
    <property type="protein sequence ID" value="KAH3710542.1"/>
    <property type="molecule type" value="Genomic_DNA"/>
</dbReference>
<protein>
    <submittedName>
        <fullName evidence="2">Uncharacterized protein</fullName>
    </submittedName>
</protein>
<sequence length="125" mass="14273">MAEAQRRLQKRDEINDRSAEGAKHSRVKQLLPRATPSWHLQDRKLARTIKSGSNSPIQPGGLTSLTRVKQAAPHSERFPEKRALKRGSNSPIQPEGKTTQTRVKQLLHKVMPSWDQQDRRKHACK</sequence>
<name>A0A9D3Z287_DREPO</name>
<reference evidence="2" key="1">
    <citation type="journal article" date="2019" name="bioRxiv">
        <title>The Genome of the Zebra Mussel, Dreissena polymorpha: A Resource for Invasive Species Research.</title>
        <authorList>
            <person name="McCartney M.A."/>
            <person name="Auch B."/>
            <person name="Kono T."/>
            <person name="Mallez S."/>
            <person name="Zhang Y."/>
            <person name="Obille A."/>
            <person name="Becker A."/>
            <person name="Abrahante J.E."/>
            <person name="Garbe J."/>
            <person name="Badalamenti J.P."/>
            <person name="Herman A."/>
            <person name="Mangelson H."/>
            <person name="Liachko I."/>
            <person name="Sullivan S."/>
            <person name="Sone E.D."/>
            <person name="Koren S."/>
            <person name="Silverstein K.A.T."/>
            <person name="Beckman K.B."/>
            <person name="Gohl D.M."/>
        </authorList>
    </citation>
    <scope>NUCLEOTIDE SEQUENCE</scope>
    <source>
        <strain evidence="2">Duluth1</strain>
        <tissue evidence="2">Whole animal</tissue>
    </source>
</reference>
<dbReference type="Proteomes" id="UP000828390">
    <property type="component" value="Unassembled WGS sequence"/>
</dbReference>
<feature type="compositionally biased region" description="Polar residues" evidence="1">
    <location>
        <begin position="87"/>
        <end position="102"/>
    </location>
</feature>
<evidence type="ECO:0000256" key="1">
    <source>
        <dbReference type="SAM" id="MobiDB-lite"/>
    </source>
</evidence>
<evidence type="ECO:0000313" key="2">
    <source>
        <dbReference type="EMBL" id="KAH3710542.1"/>
    </source>
</evidence>
<comment type="caution">
    <text evidence="2">The sequence shown here is derived from an EMBL/GenBank/DDBJ whole genome shotgun (WGS) entry which is preliminary data.</text>
</comment>
<feature type="compositionally biased region" description="Basic and acidic residues" evidence="1">
    <location>
        <begin position="1"/>
        <end position="23"/>
    </location>
</feature>
<evidence type="ECO:0000313" key="3">
    <source>
        <dbReference type="Proteomes" id="UP000828390"/>
    </source>
</evidence>
<dbReference type="AlphaFoldDB" id="A0A9D3Z287"/>
<proteinExistence type="predicted"/>
<feature type="region of interest" description="Disordered" evidence="1">
    <location>
        <begin position="1"/>
        <end position="102"/>
    </location>
</feature>